<gene>
    <name evidence="1" type="ORF">CWD94_10555</name>
</gene>
<dbReference type="EMBL" id="PHQY01000588">
    <property type="protein sequence ID" value="PJO43763.1"/>
    <property type="molecule type" value="Genomic_DNA"/>
</dbReference>
<dbReference type="AlphaFoldDB" id="A0A2M9Q6S2"/>
<accession>A0A2M9Q6S2</accession>
<protein>
    <submittedName>
        <fullName evidence="1">Uncharacterized protein</fullName>
    </submittedName>
</protein>
<dbReference type="STRING" id="582475.ACZ11_12320"/>
<organism evidence="1 2">
    <name type="scientific">Lysinibacillus xylanilyticus</name>
    <dbReference type="NCBI Taxonomy" id="582475"/>
    <lineage>
        <taxon>Bacteria</taxon>
        <taxon>Bacillati</taxon>
        <taxon>Bacillota</taxon>
        <taxon>Bacilli</taxon>
        <taxon>Bacillales</taxon>
        <taxon>Bacillaceae</taxon>
        <taxon>Lysinibacillus</taxon>
    </lineage>
</organism>
<evidence type="ECO:0000313" key="1">
    <source>
        <dbReference type="EMBL" id="PJO43763.1"/>
    </source>
</evidence>
<proteinExistence type="predicted"/>
<sequence length="82" mass="9727">MFEYFYRISDRYDNKIVAIAIFTNKSIKSTNQYHEKYFGTEITFNKYVVSDFDEEELKKSPKLFSKALLASIYLHSVVDSHL</sequence>
<comment type="caution">
    <text evidence="1">The sequence shown here is derived from an EMBL/GenBank/DDBJ whole genome shotgun (WGS) entry which is preliminary data.</text>
</comment>
<evidence type="ECO:0000313" key="2">
    <source>
        <dbReference type="Proteomes" id="UP000232101"/>
    </source>
</evidence>
<name>A0A2M9Q6S2_9BACI</name>
<dbReference type="Proteomes" id="UP000232101">
    <property type="component" value="Unassembled WGS sequence"/>
</dbReference>
<reference evidence="1 2" key="1">
    <citation type="submission" date="2017-11" db="EMBL/GenBank/DDBJ databases">
        <title>Bacterial isolate from king chilli rhizosphere.</title>
        <authorList>
            <person name="Takhelmayum P."/>
            <person name="Sarangthem I."/>
        </authorList>
    </citation>
    <scope>NUCLEOTIDE SEQUENCE [LARGE SCALE GENOMIC DNA]</scope>
    <source>
        <strain evidence="2">t26</strain>
    </source>
</reference>